<keyword evidence="2" id="KW-1185">Reference proteome</keyword>
<dbReference type="Proteomes" id="UP000279594">
    <property type="component" value="Chromosome"/>
</dbReference>
<evidence type="ECO:0000313" key="1">
    <source>
        <dbReference type="EMBL" id="AYM76518.1"/>
    </source>
</evidence>
<proteinExistence type="predicted"/>
<reference evidence="1 2" key="1">
    <citation type="submission" date="2018-10" db="EMBL/GenBank/DDBJ databases">
        <title>Effects of UV and annual dynamics of microbial communities in freshwater RAS systems.</title>
        <authorList>
            <person name="Bekkelund A.K."/>
            <person name="Hansen B.R."/>
            <person name="Stokken H."/>
            <person name="Eriksen B.F."/>
            <person name="Kashulin N.A."/>
        </authorList>
    </citation>
    <scope>NUCLEOTIDE SEQUENCE [LARGE SCALE GENOMIC DNA]</scope>
    <source>
        <strain evidence="1 2">BHSEK</strain>
    </source>
</reference>
<dbReference type="AlphaFoldDB" id="A0A3G2E855"/>
<dbReference type="EMBL" id="CP033019">
    <property type="protein sequence ID" value="AYM76518.1"/>
    <property type="molecule type" value="Genomic_DNA"/>
</dbReference>
<gene>
    <name evidence="1" type="ORF">D9M09_12465</name>
</gene>
<evidence type="ECO:0008006" key="3">
    <source>
        <dbReference type="Google" id="ProtNLM"/>
    </source>
</evidence>
<sequence>MESKSLPIMLFDERALRPSFGYVFDPKWLDPFESIVSILWKLARMNRLSGQAITTQLAKSDIDPYEGVAARRSEVDLCRLHLTLGLPLKLVRDSVLPDALQAISGPDFRYCRKCLCRGYHSVVHQIGANKCCPVHGDMLEIACRTCGAKGLCRVVDPKTEFSRKGTGVPQTGRTCAASA</sequence>
<name>A0A3G2E855_9BURK</name>
<organism evidence="1 2">
    <name type="scientific">Janthinobacterium agaricidamnosum</name>
    <dbReference type="NCBI Taxonomy" id="55508"/>
    <lineage>
        <taxon>Bacteria</taxon>
        <taxon>Pseudomonadati</taxon>
        <taxon>Pseudomonadota</taxon>
        <taxon>Betaproteobacteria</taxon>
        <taxon>Burkholderiales</taxon>
        <taxon>Oxalobacteraceae</taxon>
        <taxon>Janthinobacterium</taxon>
    </lineage>
</organism>
<evidence type="ECO:0000313" key="2">
    <source>
        <dbReference type="Proteomes" id="UP000279594"/>
    </source>
</evidence>
<accession>A0A3G2E855</accession>
<protein>
    <recommendedName>
        <fullName evidence="3">TniQ family protein</fullName>
    </recommendedName>
</protein>